<dbReference type="PROSITE" id="PS50908">
    <property type="entry name" value="RWD"/>
    <property type="match status" value="1"/>
</dbReference>
<keyword evidence="1" id="KW-0808">Transferase</keyword>
<dbReference type="AlphaFoldDB" id="A0A3L6KUA2"/>
<dbReference type="SUPFAM" id="SSF56112">
    <property type="entry name" value="Protein kinase-like (PK-like)"/>
    <property type="match status" value="1"/>
</dbReference>
<dbReference type="InterPro" id="IPR016135">
    <property type="entry name" value="UBQ-conjugating_enzyme/RWD"/>
</dbReference>
<dbReference type="PROSITE" id="PS00108">
    <property type="entry name" value="PROTEIN_KINASE_ST"/>
    <property type="match status" value="1"/>
</dbReference>
<dbReference type="GO" id="GO:0004694">
    <property type="term" value="F:eukaryotic translation initiation factor 2alpha kinase activity"/>
    <property type="evidence" value="ECO:0007669"/>
    <property type="project" value="TreeGrafter"/>
</dbReference>
<proteinExistence type="inferred from homology"/>
<dbReference type="Pfam" id="PF05773">
    <property type="entry name" value="RWD"/>
    <property type="match status" value="1"/>
</dbReference>
<dbReference type="InterPro" id="IPR011009">
    <property type="entry name" value="Kinase-like_dom_sf"/>
</dbReference>
<evidence type="ECO:0000256" key="3">
    <source>
        <dbReference type="ARBA" id="ARBA00022777"/>
    </source>
</evidence>
<dbReference type="InterPro" id="IPR008271">
    <property type="entry name" value="Ser/Thr_kinase_AS"/>
</dbReference>
<sequence>MHVDEGKFEGCLSFDLISEGQTEVTNVVPDEIEFLRANYDDIHIVEREGFHPVVLLTIDSSTQPTRRVVLEVSIVGGYPFVAPRVRILFPHQAAVGLDGVLSEAEIGQLQTDIRDAISPCLLAGAPCIMQIISVVQRVISTEDSHPQTQATVEIENAKAPAGAEESVLKRDVVKLSVLALHLLNKCCHLKDPESKEEANSNFQLLVNYLLNDARLIPKGLQKCVTWKYEYVKRIFSDAIQVCIDGSDPLMKWMWSHEEGTCTFRRVSAGRYRSEFIEQCLLGSGGFAPVYVCRKKVDGRLYAVKKIAIRKNEAEKALREVQSLAALSHKHIVRYYDAWIEPGCDDELLDYVLDGDEEVEDDCVDGDGSTTHSYDSNRRSTIGGSIRVGGASDYGEGGGETTNTTCYSCSSSAEDDDGEESNLLYDLQSPMHSHKEEEFSTLYIQMELCSKHSLRHLIDQCDKEEGSLLTAGNGDKVATKIFRQLLTVVSHFHRQGIVHRDLKPDNILFEMQSSVSSDDVGTIRVADFGLARTLHRSMKHSPSNVELNDVRPLDELEVGPSPTGNLGSVVYCAPEQERGESYDFSVDEYSLGMIALEMWLAVAGQGFRERFNIMTDISRGKPIPQWFYAWNPRMAEVIASLLERDPGKRRTSEEILNKADLPGDPADVVEALETIKRHGERFSGRVLHCVKQASVKQHCKPPPQVKDAVKALTHTVTLDLIQAVNIIGMLHGAMPLASVDPLVPLNTLLSEQDVSCLIDMNSNVWAFPNQPQLATAYHLTLLTNHHIGSFYHFHYRSRPYAVFTTPSSAPGIVDEMFLDPLLSFFHLLSVVELKSKLEIIVSHADWLAATHSRTVGSVESLDHLGDLCESIEPGKSIGPILDKVDSTLSDGNHIASSHDRLEALKTFTLRITEALQLFGKQVASNVRVCIDPRLKPAETSVDRSFIDYGVFFECRTHERGHAIAFCCGVENFTSKCGARNADVQAVCLSVDLFALGEVCEHVRFPQTDGLLLSGVAVRPQDVYSPGQKYSALTVSANLWLDNIRACFRIDQDVRGFRKAMKARGIQTLFQVGSQSASISLFHETKMNIQSVDITSREVCRVVRRHCSFERADDPVLYLKDSEKRVRAEEVKKLFAVIKRSLFHILVVDAEAKKVAECVRLYSGEVPFPAADGERSTTPELVEWLKNSMSTYGVLPIFSVPDKTVTFAVDQKLLRTASNVEQKQYKAANRGDNVRRKK</sequence>
<feature type="domain" description="RWD" evidence="7">
    <location>
        <begin position="30"/>
        <end position="142"/>
    </location>
</feature>
<dbReference type="Pfam" id="PF00069">
    <property type="entry name" value="Pkinase"/>
    <property type="match status" value="2"/>
</dbReference>
<dbReference type="PROSITE" id="PS50011">
    <property type="entry name" value="PROTEIN_KINASE_DOM"/>
    <property type="match status" value="1"/>
</dbReference>
<dbReference type="InterPro" id="IPR006575">
    <property type="entry name" value="RWD_dom"/>
</dbReference>
<dbReference type="EMBL" id="QSBY01000015">
    <property type="protein sequence ID" value="RHW67221.1"/>
    <property type="molecule type" value="Genomic_DNA"/>
</dbReference>
<dbReference type="GO" id="GO:0005829">
    <property type="term" value="C:cytosol"/>
    <property type="evidence" value="ECO:0007669"/>
    <property type="project" value="TreeGrafter"/>
</dbReference>
<keyword evidence="3 8" id="KW-0418">Kinase</keyword>
<evidence type="ECO:0000256" key="4">
    <source>
        <dbReference type="ARBA" id="ARBA00022840"/>
    </source>
</evidence>
<comment type="similarity">
    <text evidence="5">Belongs to the protein kinase superfamily. Ser/Thr protein kinase family. GCN2 subfamily.</text>
</comment>
<dbReference type="Proteomes" id="UP000266743">
    <property type="component" value="Unassembled WGS sequence"/>
</dbReference>
<evidence type="ECO:0000256" key="2">
    <source>
        <dbReference type="ARBA" id="ARBA00022741"/>
    </source>
</evidence>
<name>A0A3L6KUA2_9TRYP</name>
<reference evidence="8 9" key="1">
    <citation type="submission" date="2018-09" db="EMBL/GenBank/DDBJ databases">
        <title>whole genome sequence of T. equiperdum IVM-t1 strain.</title>
        <authorList>
            <person name="Suganuma K."/>
        </authorList>
    </citation>
    <scope>NUCLEOTIDE SEQUENCE [LARGE SCALE GENOMIC DNA]</scope>
    <source>
        <strain evidence="8 9">IVM-t1</strain>
    </source>
</reference>
<dbReference type="GO" id="GO:0005524">
    <property type="term" value="F:ATP binding"/>
    <property type="evidence" value="ECO:0007669"/>
    <property type="project" value="UniProtKB-KW"/>
</dbReference>
<evidence type="ECO:0000256" key="5">
    <source>
        <dbReference type="ARBA" id="ARBA00037982"/>
    </source>
</evidence>
<evidence type="ECO:0000313" key="8">
    <source>
        <dbReference type="EMBL" id="RHW67221.1"/>
    </source>
</evidence>
<dbReference type="SMART" id="SM00220">
    <property type="entry name" value="S_TKc"/>
    <property type="match status" value="1"/>
</dbReference>
<dbReference type="GO" id="GO:0005634">
    <property type="term" value="C:nucleus"/>
    <property type="evidence" value="ECO:0007669"/>
    <property type="project" value="TreeGrafter"/>
</dbReference>
<protein>
    <submittedName>
        <fullName evidence="8">Protein kinase</fullName>
    </submittedName>
</protein>
<keyword evidence="4" id="KW-0067">ATP-binding</keyword>
<organism evidence="8 9">
    <name type="scientific">Trypanosoma brucei equiperdum</name>
    <dbReference type="NCBI Taxonomy" id="630700"/>
    <lineage>
        <taxon>Eukaryota</taxon>
        <taxon>Discoba</taxon>
        <taxon>Euglenozoa</taxon>
        <taxon>Kinetoplastea</taxon>
        <taxon>Metakinetoplastina</taxon>
        <taxon>Trypanosomatida</taxon>
        <taxon>Trypanosomatidae</taxon>
        <taxon>Trypanosoma</taxon>
    </lineage>
</organism>
<accession>A0A3L6KUA2</accession>
<dbReference type="InterPro" id="IPR000719">
    <property type="entry name" value="Prot_kinase_dom"/>
</dbReference>
<dbReference type="InterPro" id="IPR050339">
    <property type="entry name" value="CC_SR_Kinase"/>
</dbReference>
<evidence type="ECO:0000259" key="6">
    <source>
        <dbReference type="PROSITE" id="PS50011"/>
    </source>
</evidence>
<dbReference type="FunFam" id="1.10.510.10:FF:001895">
    <property type="entry name" value="eIF-2 alpha kinase"/>
    <property type="match status" value="1"/>
</dbReference>
<dbReference type="SUPFAM" id="SSF54495">
    <property type="entry name" value="UBC-like"/>
    <property type="match status" value="1"/>
</dbReference>
<keyword evidence="2" id="KW-0547">Nucleotide-binding</keyword>
<dbReference type="PANTHER" id="PTHR11042:SF136">
    <property type="entry name" value="EIF-2-ALPHA KINASE GCN2"/>
    <property type="match status" value="1"/>
</dbReference>
<dbReference type="PANTHER" id="PTHR11042">
    <property type="entry name" value="EUKARYOTIC TRANSLATION INITIATION FACTOR 2-ALPHA KINASE EIF2-ALPHA KINASE -RELATED"/>
    <property type="match status" value="1"/>
</dbReference>
<gene>
    <name evidence="8" type="ORF">DPX39_000032200</name>
</gene>
<evidence type="ECO:0000259" key="7">
    <source>
        <dbReference type="PROSITE" id="PS50908"/>
    </source>
</evidence>
<dbReference type="Gene3D" id="3.30.200.20">
    <property type="entry name" value="Phosphorylase Kinase, domain 1"/>
    <property type="match status" value="1"/>
</dbReference>
<dbReference type="Gene3D" id="3.10.110.10">
    <property type="entry name" value="Ubiquitin Conjugating Enzyme"/>
    <property type="match status" value="1"/>
</dbReference>
<dbReference type="Gene3D" id="1.10.510.10">
    <property type="entry name" value="Transferase(Phosphotransferase) domain 1"/>
    <property type="match status" value="1"/>
</dbReference>
<feature type="domain" description="Protein kinase" evidence="6">
    <location>
        <begin position="275"/>
        <end position="660"/>
    </location>
</feature>
<dbReference type="CDD" id="cd13996">
    <property type="entry name" value="STKc_EIF2AK"/>
    <property type="match status" value="1"/>
</dbReference>
<evidence type="ECO:0000313" key="9">
    <source>
        <dbReference type="Proteomes" id="UP000266743"/>
    </source>
</evidence>
<evidence type="ECO:0000256" key="1">
    <source>
        <dbReference type="ARBA" id="ARBA00022679"/>
    </source>
</evidence>
<comment type="caution">
    <text evidence="8">The sequence shown here is derived from an EMBL/GenBank/DDBJ whole genome shotgun (WGS) entry which is preliminary data.</text>
</comment>